<proteinExistence type="predicted"/>
<protein>
    <submittedName>
        <fullName evidence="2">Uncharacterized protein</fullName>
    </submittedName>
</protein>
<keyword evidence="3" id="KW-1185">Reference proteome</keyword>
<evidence type="ECO:0000313" key="3">
    <source>
        <dbReference type="Proteomes" id="UP001501285"/>
    </source>
</evidence>
<gene>
    <name evidence="2" type="ORF">GCM10009740_28290</name>
</gene>
<reference evidence="2 3" key="1">
    <citation type="journal article" date="2019" name="Int. J. Syst. Evol. Microbiol.">
        <title>The Global Catalogue of Microorganisms (GCM) 10K type strain sequencing project: providing services to taxonomists for standard genome sequencing and annotation.</title>
        <authorList>
            <consortium name="The Broad Institute Genomics Platform"/>
            <consortium name="The Broad Institute Genome Sequencing Center for Infectious Disease"/>
            <person name="Wu L."/>
            <person name="Ma J."/>
        </authorList>
    </citation>
    <scope>NUCLEOTIDE SEQUENCE [LARGE SCALE GENOMIC DNA]</scope>
    <source>
        <strain evidence="2 3">JCM 14283</strain>
    </source>
</reference>
<organism evidence="2 3">
    <name type="scientific">Terrabacter terrae</name>
    <dbReference type="NCBI Taxonomy" id="318434"/>
    <lineage>
        <taxon>Bacteria</taxon>
        <taxon>Bacillati</taxon>
        <taxon>Actinomycetota</taxon>
        <taxon>Actinomycetes</taxon>
        <taxon>Micrococcales</taxon>
        <taxon>Intrasporangiaceae</taxon>
        <taxon>Terrabacter</taxon>
    </lineage>
</organism>
<comment type="caution">
    <text evidence="2">The sequence shown here is derived from an EMBL/GenBank/DDBJ whole genome shotgun (WGS) entry which is preliminary data.</text>
</comment>
<evidence type="ECO:0000256" key="1">
    <source>
        <dbReference type="SAM" id="MobiDB-lite"/>
    </source>
</evidence>
<dbReference type="RefSeq" id="WP_343992413.1">
    <property type="nucleotide sequence ID" value="NZ_BAAANB010000021.1"/>
</dbReference>
<name>A0ABN2UGD5_9MICO</name>
<feature type="region of interest" description="Disordered" evidence="1">
    <location>
        <begin position="1"/>
        <end position="57"/>
    </location>
</feature>
<feature type="compositionally biased region" description="Basic and acidic residues" evidence="1">
    <location>
        <begin position="1"/>
        <end position="22"/>
    </location>
</feature>
<accession>A0ABN2UGD5</accession>
<dbReference type="Proteomes" id="UP001501285">
    <property type="component" value="Unassembled WGS sequence"/>
</dbReference>
<sequence>MSHDDITAAADPRDPSRDEGYVGRHARPGAPDQGPDEDTTYDARHDDIEGTPGAVQR</sequence>
<evidence type="ECO:0000313" key="2">
    <source>
        <dbReference type="EMBL" id="GAA2035621.1"/>
    </source>
</evidence>
<dbReference type="EMBL" id="BAAANB010000021">
    <property type="protein sequence ID" value="GAA2035621.1"/>
    <property type="molecule type" value="Genomic_DNA"/>
</dbReference>